<evidence type="ECO:0008006" key="4">
    <source>
        <dbReference type="Google" id="ProtNLM"/>
    </source>
</evidence>
<keyword evidence="1" id="KW-0732">Signal</keyword>
<name>A0ABV0GHH7_9BURK</name>
<comment type="caution">
    <text evidence="2">The sequence shown here is derived from an EMBL/GenBank/DDBJ whole genome shotgun (WGS) entry which is preliminary data.</text>
</comment>
<dbReference type="NCBIfam" id="NF047450">
    <property type="entry name" value="post-PEP-CTERM_1"/>
    <property type="match status" value="1"/>
</dbReference>
<dbReference type="PROSITE" id="PS51257">
    <property type="entry name" value="PROKAR_LIPOPROTEIN"/>
    <property type="match status" value="1"/>
</dbReference>
<feature type="chain" id="PRO_5046788610" description="Secreted protein" evidence="1">
    <location>
        <begin position="22"/>
        <end position="149"/>
    </location>
</feature>
<accession>A0ABV0GHH7</accession>
<evidence type="ECO:0000313" key="2">
    <source>
        <dbReference type="EMBL" id="MEO3714481.1"/>
    </source>
</evidence>
<proteinExistence type="predicted"/>
<protein>
    <recommendedName>
        <fullName evidence="4">Secreted protein</fullName>
    </recommendedName>
</protein>
<dbReference type="RefSeq" id="WP_347611573.1">
    <property type="nucleotide sequence ID" value="NZ_JBDPZC010000008.1"/>
</dbReference>
<evidence type="ECO:0000256" key="1">
    <source>
        <dbReference type="SAM" id="SignalP"/>
    </source>
</evidence>
<dbReference type="Proteomes" id="UP001462640">
    <property type="component" value="Unassembled WGS sequence"/>
</dbReference>
<feature type="signal peptide" evidence="1">
    <location>
        <begin position="1"/>
        <end position="21"/>
    </location>
</feature>
<gene>
    <name evidence="2" type="ORF">ABDJ40_17070</name>
</gene>
<sequence length="149" mass="15147">MKSQSLIALASGLLLSGTALACTTCEEHAKAEAKAVASTSVTEGADGMIAVRDAVTGELRAPTADEAAALQAKAQAAKSSRLRALSVAPVQAERMNSRGAFGFRPGPENVSYSVVTRNADGSLSSTCVQGQEQAEAIVKGPVAKSANKE</sequence>
<evidence type="ECO:0000313" key="3">
    <source>
        <dbReference type="Proteomes" id="UP001462640"/>
    </source>
</evidence>
<reference evidence="2 3" key="1">
    <citation type="submission" date="2024-05" db="EMBL/GenBank/DDBJ databases">
        <title>Roseateles sp. 2.12 16S ribosomal RNA gene Genome sequencing and assembly.</title>
        <authorList>
            <person name="Woo H."/>
        </authorList>
    </citation>
    <scope>NUCLEOTIDE SEQUENCE [LARGE SCALE GENOMIC DNA]</scope>
    <source>
        <strain evidence="2 3">2.12</strain>
    </source>
</reference>
<dbReference type="EMBL" id="JBDPZC010000008">
    <property type="protein sequence ID" value="MEO3714481.1"/>
    <property type="molecule type" value="Genomic_DNA"/>
</dbReference>
<keyword evidence="3" id="KW-1185">Reference proteome</keyword>
<organism evidence="2 3">
    <name type="scientific">Roseateles flavus</name>
    <dbReference type="NCBI Taxonomy" id="3149041"/>
    <lineage>
        <taxon>Bacteria</taxon>
        <taxon>Pseudomonadati</taxon>
        <taxon>Pseudomonadota</taxon>
        <taxon>Betaproteobacteria</taxon>
        <taxon>Burkholderiales</taxon>
        <taxon>Sphaerotilaceae</taxon>
        <taxon>Roseateles</taxon>
    </lineage>
</organism>